<dbReference type="GO" id="GO:0005829">
    <property type="term" value="C:cytosol"/>
    <property type="evidence" value="ECO:0007669"/>
    <property type="project" value="TreeGrafter"/>
</dbReference>
<dbReference type="InterPro" id="IPR032466">
    <property type="entry name" value="Metal_Hydrolase"/>
</dbReference>
<dbReference type="CDD" id="cd00487">
    <property type="entry name" value="Pep_deformylase"/>
    <property type="match status" value="1"/>
</dbReference>
<dbReference type="GO" id="GO:0042586">
    <property type="term" value="F:peptide deformylase activity"/>
    <property type="evidence" value="ECO:0007669"/>
    <property type="project" value="UniProtKB-EC"/>
</dbReference>
<sequence length="460" mass="52929">MLIDTHCHLDKPRYKRVMRELLHDAQEHRVKGILIPATQQKSLDYAQILAQSYAGVFYAVGFHPKYADKFELSVLEQYVEDKRCIAIGEFGLDYARLSRDEAIRQPIIENQKEVLVAHLEFAVKHQKPVIIHLRDKHIYLENGTTAYDDFLEIVQPYLGRLVGGVIHALNFDRDDYLDLVKHNFYFGIGGQLTYDIEGLTTFVKKAPLDRLLFETDAPWLTPKARKKGMKNVVNKPAYMVDVLEELSSILEIDSLKLEQSVYENTLKLFPQFKECKDEVGYSVGRVRSVAQLGAEVIRKVATKVDDIESKETQELIDDLILTCIDSQGMGIASPQISQSKRIFIMASTPNSRYPNAPKMKPKAIINPEIISYSDELEKDWEGCLSLPNVRATVPRSKRIEVRYLTRDGKEVEEVLEGFLARIFQHEFDHLNGKVFIDRVESSLDIVMEREYRKMIYGKKK</sequence>
<dbReference type="InterPro" id="IPR018228">
    <property type="entry name" value="DNase_TatD-rel_CS"/>
</dbReference>
<comment type="similarity">
    <text evidence="1">Belongs to the polypeptide deformylase family.</text>
</comment>
<dbReference type="EMBL" id="FPHN01000201">
    <property type="protein sequence ID" value="SFV66295.1"/>
    <property type="molecule type" value="Genomic_DNA"/>
</dbReference>
<proteinExistence type="inferred from homology"/>
<dbReference type="NCBIfam" id="TIGR00079">
    <property type="entry name" value="pept_deformyl"/>
    <property type="match status" value="1"/>
</dbReference>
<dbReference type="PANTHER" id="PTHR46124">
    <property type="entry name" value="D-AMINOACYL-TRNA DEACYLASE"/>
    <property type="match status" value="1"/>
</dbReference>
<dbReference type="InterPro" id="IPR023635">
    <property type="entry name" value="Peptide_deformylase"/>
</dbReference>
<dbReference type="SUPFAM" id="SSF56420">
    <property type="entry name" value="Peptide deformylase"/>
    <property type="match status" value="1"/>
</dbReference>
<accession>A0A1W1CKP5</accession>
<evidence type="ECO:0000256" key="2">
    <source>
        <dbReference type="ARBA" id="ARBA00022801"/>
    </source>
</evidence>
<dbReference type="PANTHER" id="PTHR46124:SF2">
    <property type="entry name" value="D-AMINOACYL-TRNA DEACYLASE"/>
    <property type="match status" value="1"/>
</dbReference>
<evidence type="ECO:0000256" key="1">
    <source>
        <dbReference type="ARBA" id="ARBA00010759"/>
    </source>
</evidence>
<keyword evidence="2 3" id="KW-0378">Hydrolase</keyword>
<dbReference type="CDD" id="cd01310">
    <property type="entry name" value="TatD_DNAse"/>
    <property type="match status" value="1"/>
</dbReference>
<dbReference type="GO" id="GO:0016788">
    <property type="term" value="F:hydrolase activity, acting on ester bonds"/>
    <property type="evidence" value="ECO:0007669"/>
    <property type="project" value="InterPro"/>
</dbReference>
<dbReference type="InterPro" id="IPR001130">
    <property type="entry name" value="TatD-like"/>
</dbReference>
<dbReference type="PRINTS" id="PR01576">
    <property type="entry name" value="PDEFORMYLASE"/>
</dbReference>
<name>A0A1W1CKP5_9ZZZZ</name>
<protein>
    <submittedName>
        <fullName evidence="3">Peptide deformylase</fullName>
        <ecNumber evidence="3">3.5.1.88</ecNumber>
    </submittedName>
</protein>
<gene>
    <name evidence="3" type="ORF">MNB_SV-14-1795</name>
</gene>
<dbReference type="Pfam" id="PF01026">
    <property type="entry name" value="TatD_DNase"/>
    <property type="match status" value="1"/>
</dbReference>
<dbReference type="HAMAP" id="MF_00163">
    <property type="entry name" value="Pep_deformylase"/>
    <property type="match status" value="1"/>
</dbReference>
<dbReference type="Gene3D" id="3.90.45.10">
    <property type="entry name" value="Peptide deformylase"/>
    <property type="match status" value="1"/>
</dbReference>
<dbReference type="SUPFAM" id="SSF51556">
    <property type="entry name" value="Metallo-dependent hydrolases"/>
    <property type="match status" value="1"/>
</dbReference>
<dbReference type="InterPro" id="IPR036821">
    <property type="entry name" value="Peptide_deformylase_sf"/>
</dbReference>
<organism evidence="3">
    <name type="scientific">hydrothermal vent metagenome</name>
    <dbReference type="NCBI Taxonomy" id="652676"/>
    <lineage>
        <taxon>unclassified sequences</taxon>
        <taxon>metagenomes</taxon>
        <taxon>ecological metagenomes</taxon>
    </lineage>
</organism>
<dbReference type="AlphaFoldDB" id="A0A1W1CKP5"/>
<reference evidence="3" key="1">
    <citation type="submission" date="2016-10" db="EMBL/GenBank/DDBJ databases">
        <authorList>
            <person name="de Groot N.N."/>
        </authorList>
    </citation>
    <scope>NUCLEOTIDE SEQUENCE</scope>
</reference>
<dbReference type="NCBIfam" id="NF001159">
    <property type="entry name" value="PRK00150.1-3"/>
    <property type="match status" value="1"/>
</dbReference>
<dbReference type="Pfam" id="PF01327">
    <property type="entry name" value="Pep_deformylase"/>
    <property type="match status" value="1"/>
</dbReference>
<evidence type="ECO:0000313" key="3">
    <source>
        <dbReference type="EMBL" id="SFV66295.1"/>
    </source>
</evidence>
<dbReference type="PROSITE" id="PS01137">
    <property type="entry name" value="TATD_1"/>
    <property type="match status" value="1"/>
</dbReference>
<dbReference type="Gene3D" id="3.20.20.140">
    <property type="entry name" value="Metal-dependent hydrolases"/>
    <property type="match status" value="1"/>
</dbReference>
<dbReference type="EC" id="3.5.1.88" evidence="3"/>